<evidence type="ECO:0000313" key="13">
    <source>
        <dbReference type="Proteomes" id="UP000243081"/>
    </source>
</evidence>
<sequence length="683" mass="74500">MAAAFRPVNPLNLAEYREDAGTMMTSSQSTPRPSTAPQPHPEVPNDDGKTPTRVTFGVSNDIHSRPNDQTQSENANSSATTSPNRDSMDVDMEDSDNETGVGDDNGGSDGESVNADGTKSKKKKSQRFYCTDYPPCNLSFTRSEHLARHIRFDARTLTNVGGRKHTGERPFQCHCSRRFSRLDNLRQHAQTVHVNEDIPMDSLAATGSRFQRQMRTTDRARHAGNRARASTSGSAGGPPRGHSKSLSTSSINSIGSMGSSYGMPMHADRRRPPPLVMSADPRSRMSVESYRSGVDSNYSYRPHSPSDFSTPTSATFSTAQSSPRWPSGMGSPTTSAHPHSHSRSQSMYTPDHRSSGRRLSVPSGVAPFQAHGTPAGRLSFGPALVNSSNAGAFSPPNHNAVPSPAGHASVWSGRRDSTSSNSADDGWRRRTWHPESRAYNGQQPPLTAQSAVHPNPPPPMATPANAQSNWRLPGIESFDPLPQRPPTPPRRTHSPMAVDPESYQRRMPNAQLDSIPVDDRRNLNRYDASLQRGINRLDIGYRTPPSDSAGSWASEANKAVQAQAERVHNHVRFEEPPRERYGPPPSRSLHQHTMSAPSFATSREAKRHGWYNGPAAAQRGDAPAQDSKAAQVDKMVHPNFTGFSGFPVREQPPAQQQQEHPTNSRFDALVAVATNESSTATAY</sequence>
<keyword evidence="4 9" id="KW-0863">Zinc-finger</keyword>
<dbReference type="GO" id="GO:0051701">
    <property type="term" value="P:biological process involved in interaction with host"/>
    <property type="evidence" value="ECO:0007669"/>
    <property type="project" value="UniProtKB-ARBA"/>
</dbReference>
<keyword evidence="13" id="KW-1185">Reference proteome</keyword>
<evidence type="ECO:0000256" key="3">
    <source>
        <dbReference type="ARBA" id="ARBA00022737"/>
    </source>
</evidence>
<organism evidence="12 13">
    <name type="scientific">Cordyceps confragosa</name>
    <name type="common">Lecanicillium lecanii</name>
    <dbReference type="NCBI Taxonomy" id="2714763"/>
    <lineage>
        <taxon>Eukaryota</taxon>
        <taxon>Fungi</taxon>
        <taxon>Dikarya</taxon>
        <taxon>Ascomycota</taxon>
        <taxon>Pezizomycotina</taxon>
        <taxon>Sordariomycetes</taxon>
        <taxon>Hypocreomycetidae</taxon>
        <taxon>Hypocreales</taxon>
        <taxon>Cordycipitaceae</taxon>
        <taxon>Akanthomyces</taxon>
    </lineage>
</organism>
<dbReference type="Proteomes" id="UP000243081">
    <property type="component" value="Unassembled WGS sequence"/>
</dbReference>
<gene>
    <name evidence="12" type="ORF">LLEC1_07135</name>
</gene>
<protein>
    <recommendedName>
        <fullName evidence="11">C2H2-type domain-containing protein</fullName>
    </recommendedName>
</protein>
<evidence type="ECO:0000256" key="8">
    <source>
        <dbReference type="ARBA" id="ARBA00023242"/>
    </source>
</evidence>
<dbReference type="PANTHER" id="PTHR23235">
    <property type="entry name" value="KRUEPPEL-LIKE TRANSCRIPTION FACTOR"/>
    <property type="match status" value="1"/>
</dbReference>
<evidence type="ECO:0000256" key="2">
    <source>
        <dbReference type="ARBA" id="ARBA00022723"/>
    </source>
</evidence>
<feature type="region of interest" description="Disordered" evidence="10">
    <location>
        <begin position="1"/>
        <end position="126"/>
    </location>
</feature>
<evidence type="ECO:0000256" key="6">
    <source>
        <dbReference type="ARBA" id="ARBA00023015"/>
    </source>
</evidence>
<dbReference type="GO" id="GO:0005634">
    <property type="term" value="C:nucleus"/>
    <property type="evidence" value="ECO:0007669"/>
    <property type="project" value="UniProtKB-SubCell"/>
</dbReference>
<evidence type="ECO:0000256" key="9">
    <source>
        <dbReference type="PROSITE-ProRule" id="PRU00042"/>
    </source>
</evidence>
<comment type="subcellular location">
    <subcellularLocation>
        <location evidence="1">Nucleus</location>
    </subcellularLocation>
</comment>
<keyword evidence="7" id="KW-0804">Transcription</keyword>
<proteinExistence type="predicted"/>
<evidence type="ECO:0000313" key="12">
    <source>
        <dbReference type="EMBL" id="OAQ99003.1"/>
    </source>
</evidence>
<name>A0A179IC30_CORDF</name>
<feature type="compositionally biased region" description="Polar residues" evidence="10">
    <location>
        <begin position="23"/>
        <end position="33"/>
    </location>
</feature>
<dbReference type="SUPFAM" id="SSF57667">
    <property type="entry name" value="beta-beta-alpha zinc fingers"/>
    <property type="match status" value="1"/>
</dbReference>
<dbReference type="PANTHER" id="PTHR23235:SF127">
    <property type="entry name" value="TRANSCRIPTION FACTOR, PUTATIVE (AFU_ORTHOLOGUE AFUA_3G09820)-RELATED"/>
    <property type="match status" value="1"/>
</dbReference>
<feature type="region of interest" description="Disordered" evidence="10">
    <location>
        <begin position="539"/>
        <end position="605"/>
    </location>
</feature>
<evidence type="ECO:0000256" key="1">
    <source>
        <dbReference type="ARBA" id="ARBA00004123"/>
    </source>
</evidence>
<feature type="region of interest" description="Disordered" evidence="10">
    <location>
        <begin position="394"/>
        <end position="495"/>
    </location>
</feature>
<dbReference type="OMA" id="DMSLHHN"/>
<feature type="compositionally biased region" description="Polar residues" evidence="10">
    <location>
        <begin position="591"/>
        <end position="601"/>
    </location>
</feature>
<feature type="compositionally biased region" description="Basic and acidic residues" evidence="10">
    <location>
        <begin position="565"/>
        <end position="581"/>
    </location>
</feature>
<dbReference type="EMBL" id="LUKN01002491">
    <property type="protein sequence ID" value="OAQ99003.1"/>
    <property type="molecule type" value="Genomic_DNA"/>
</dbReference>
<dbReference type="PROSITE" id="PS50157">
    <property type="entry name" value="ZINC_FINGER_C2H2_2"/>
    <property type="match status" value="2"/>
</dbReference>
<dbReference type="FunFam" id="3.30.160.60:FF:000606">
    <property type="entry name" value="C2H2 transcription factor, putative"/>
    <property type="match status" value="1"/>
</dbReference>
<evidence type="ECO:0000256" key="7">
    <source>
        <dbReference type="ARBA" id="ARBA00023163"/>
    </source>
</evidence>
<feature type="compositionally biased region" description="Low complexity" evidence="10">
    <location>
        <begin position="244"/>
        <end position="260"/>
    </location>
</feature>
<dbReference type="Gene3D" id="3.30.160.60">
    <property type="entry name" value="Classic Zinc Finger"/>
    <property type="match status" value="2"/>
</dbReference>
<evidence type="ECO:0000256" key="10">
    <source>
        <dbReference type="SAM" id="MobiDB-lite"/>
    </source>
</evidence>
<keyword evidence="8" id="KW-0539">Nucleus</keyword>
<dbReference type="GO" id="GO:0008270">
    <property type="term" value="F:zinc ion binding"/>
    <property type="evidence" value="ECO:0007669"/>
    <property type="project" value="UniProtKB-KW"/>
</dbReference>
<feature type="compositionally biased region" description="Low complexity" evidence="10">
    <location>
        <begin position="305"/>
        <end position="323"/>
    </location>
</feature>
<feature type="compositionally biased region" description="Basic and acidic residues" evidence="10">
    <location>
        <begin position="425"/>
        <end position="436"/>
    </location>
</feature>
<accession>A0A179IC30</accession>
<evidence type="ECO:0000259" key="11">
    <source>
        <dbReference type="PROSITE" id="PS50157"/>
    </source>
</evidence>
<dbReference type="GO" id="GO:0000981">
    <property type="term" value="F:DNA-binding transcription factor activity, RNA polymerase II-specific"/>
    <property type="evidence" value="ECO:0007669"/>
    <property type="project" value="TreeGrafter"/>
</dbReference>
<feature type="compositionally biased region" description="Polar residues" evidence="10">
    <location>
        <begin position="439"/>
        <end position="452"/>
    </location>
</feature>
<dbReference type="AlphaFoldDB" id="A0A179IC30"/>
<dbReference type="InterPro" id="IPR013087">
    <property type="entry name" value="Znf_C2H2_type"/>
</dbReference>
<keyword evidence="2" id="KW-0479">Metal-binding</keyword>
<keyword evidence="6" id="KW-0805">Transcription regulation</keyword>
<keyword evidence="5" id="KW-0862">Zinc</keyword>
<feature type="domain" description="C2H2-type" evidence="11">
    <location>
        <begin position="128"/>
        <end position="170"/>
    </location>
</feature>
<feature type="region of interest" description="Disordered" evidence="10">
    <location>
        <begin position="210"/>
        <end position="373"/>
    </location>
</feature>
<feature type="compositionally biased region" description="Polar residues" evidence="10">
    <location>
        <begin position="67"/>
        <end position="85"/>
    </location>
</feature>
<dbReference type="InterPro" id="IPR036236">
    <property type="entry name" value="Znf_C2H2_sf"/>
</dbReference>
<feature type="region of interest" description="Disordered" evidence="10">
    <location>
        <begin position="639"/>
        <end position="665"/>
    </location>
</feature>
<dbReference type="FunFam" id="3.30.160.60:FF:000758">
    <property type="entry name" value="C2H2 transcription factor, putative"/>
    <property type="match status" value="1"/>
</dbReference>
<reference evidence="12 13" key="1">
    <citation type="submission" date="2016-03" db="EMBL/GenBank/DDBJ databases">
        <title>Fine-scale spatial genetic structure of a fungal parasite of coffee scale insects.</title>
        <authorList>
            <person name="Jackson D."/>
            <person name="Zemenick K.A."/>
            <person name="Malloure B."/>
            <person name="Quandt C.A."/>
            <person name="James T.Y."/>
        </authorList>
    </citation>
    <scope>NUCLEOTIDE SEQUENCE [LARGE SCALE GENOMIC DNA]</scope>
    <source>
        <strain evidence="12 13">UM487</strain>
    </source>
</reference>
<dbReference type="OrthoDB" id="624345at2759"/>
<evidence type="ECO:0000256" key="5">
    <source>
        <dbReference type="ARBA" id="ARBA00022833"/>
    </source>
</evidence>
<dbReference type="GO" id="GO:0000978">
    <property type="term" value="F:RNA polymerase II cis-regulatory region sequence-specific DNA binding"/>
    <property type="evidence" value="ECO:0007669"/>
    <property type="project" value="TreeGrafter"/>
</dbReference>
<comment type="caution">
    <text evidence="12">The sequence shown here is derived from an EMBL/GenBank/DDBJ whole genome shotgun (WGS) entry which is preliminary data.</text>
</comment>
<evidence type="ECO:0000256" key="4">
    <source>
        <dbReference type="ARBA" id="ARBA00022771"/>
    </source>
</evidence>
<keyword evidence="3" id="KW-0677">Repeat</keyword>
<feature type="domain" description="C2H2-type" evidence="11">
    <location>
        <begin position="171"/>
        <end position="198"/>
    </location>
</feature>